<gene>
    <name evidence="2" type="ORF">CXQ87_003240</name>
</gene>
<feature type="region of interest" description="Disordered" evidence="1">
    <location>
        <begin position="40"/>
        <end position="101"/>
    </location>
</feature>
<dbReference type="AlphaFoldDB" id="A0A2V1AEW0"/>
<reference evidence="2 3" key="1">
    <citation type="submission" date="2017-12" db="EMBL/GenBank/DDBJ databases">
        <title>Genome Sequence of the Amphotericin B-resistant Candida duobushaemulonii strain, B09383.</title>
        <authorList>
            <person name="Chow N.A."/>
            <person name="Gade L."/>
            <person name="Batra D."/>
            <person name="Rowe L.A."/>
            <person name="Loparev V.N."/>
            <person name="Litvintseva A.P."/>
        </authorList>
    </citation>
    <scope>NUCLEOTIDE SEQUENCE [LARGE SCALE GENOMIC DNA]</scope>
    <source>
        <strain evidence="2 3">B09383</strain>
    </source>
</reference>
<feature type="compositionally biased region" description="Basic residues" evidence="1">
    <location>
        <begin position="70"/>
        <end position="84"/>
    </location>
</feature>
<accession>A0A2V1AEW0</accession>
<feature type="compositionally biased region" description="Basic and acidic residues" evidence="1">
    <location>
        <begin position="7"/>
        <end position="16"/>
    </location>
</feature>
<evidence type="ECO:0000313" key="2">
    <source>
        <dbReference type="EMBL" id="PVH15401.1"/>
    </source>
</evidence>
<dbReference type="EMBL" id="PKFP01000003">
    <property type="protein sequence ID" value="PVH15401.1"/>
    <property type="molecule type" value="Genomic_DNA"/>
</dbReference>
<feature type="region of interest" description="Disordered" evidence="1">
    <location>
        <begin position="1"/>
        <end position="28"/>
    </location>
</feature>
<evidence type="ECO:0000313" key="3">
    <source>
        <dbReference type="Proteomes" id="UP000244406"/>
    </source>
</evidence>
<keyword evidence="3" id="KW-1185">Reference proteome</keyword>
<feature type="compositionally biased region" description="Acidic residues" evidence="1">
    <location>
        <begin position="43"/>
        <end position="59"/>
    </location>
</feature>
<dbReference type="RefSeq" id="XP_025336341.1">
    <property type="nucleotide sequence ID" value="XM_025481723.1"/>
</dbReference>
<proteinExistence type="predicted"/>
<organism evidence="2 3">
    <name type="scientific">Candidozyma duobushaemuli</name>
    <dbReference type="NCBI Taxonomy" id="1231522"/>
    <lineage>
        <taxon>Eukaryota</taxon>
        <taxon>Fungi</taxon>
        <taxon>Dikarya</taxon>
        <taxon>Ascomycota</taxon>
        <taxon>Saccharomycotina</taxon>
        <taxon>Pichiomycetes</taxon>
        <taxon>Metschnikowiaceae</taxon>
        <taxon>Candidozyma</taxon>
    </lineage>
</organism>
<sequence length="101" mass="11539">MSSRALRRLERQRESATPEAENDSDHEEIKKLAVNRFAFLGAESDDDAGNNDSVDEAEPEQPAPETPSISRKKNKKKNKKKKKQQQQQRDNSDKEGKTMKI</sequence>
<dbReference type="Proteomes" id="UP000244406">
    <property type="component" value="Unassembled WGS sequence"/>
</dbReference>
<dbReference type="GeneID" id="37003240"/>
<feature type="compositionally biased region" description="Basic and acidic residues" evidence="1">
    <location>
        <begin position="90"/>
        <end position="101"/>
    </location>
</feature>
<protein>
    <submittedName>
        <fullName evidence="2">Uncharacterized protein</fullName>
    </submittedName>
</protein>
<name>A0A2V1AEW0_9ASCO</name>
<evidence type="ECO:0000256" key="1">
    <source>
        <dbReference type="SAM" id="MobiDB-lite"/>
    </source>
</evidence>
<dbReference type="VEuPathDB" id="FungiDB:CXQ87_003240"/>
<comment type="caution">
    <text evidence="2">The sequence shown here is derived from an EMBL/GenBank/DDBJ whole genome shotgun (WGS) entry which is preliminary data.</text>
</comment>